<feature type="region of interest" description="Disordered" evidence="1">
    <location>
        <begin position="1"/>
        <end position="34"/>
    </location>
</feature>
<proteinExistence type="predicted"/>
<reference evidence="2 3" key="1">
    <citation type="submission" date="2022-10" db="EMBL/GenBank/DDBJ databases">
        <title>Erythrobacter sp. sf7 Genome sequencing.</title>
        <authorList>
            <person name="Park S."/>
        </authorList>
    </citation>
    <scope>NUCLEOTIDE SEQUENCE [LARGE SCALE GENOMIC DNA]</scope>
    <source>
        <strain evidence="3">sf7</strain>
    </source>
</reference>
<evidence type="ECO:0000313" key="2">
    <source>
        <dbReference type="EMBL" id="MDC8755886.1"/>
    </source>
</evidence>
<keyword evidence="3" id="KW-1185">Reference proteome</keyword>
<evidence type="ECO:0000256" key="1">
    <source>
        <dbReference type="SAM" id="MobiDB-lite"/>
    </source>
</evidence>
<dbReference type="Proteomes" id="UP001216558">
    <property type="component" value="Unassembled WGS sequence"/>
</dbReference>
<evidence type="ECO:0000313" key="3">
    <source>
        <dbReference type="Proteomes" id="UP001216558"/>
    </source>
</evidence>
<feature type="region of interest" description="Disordered" evidence="1">
    <location>
        <begin position="121"/>
        <end position="153"/>
    </location>
</feature>
<comment type="caution">
    <text evidence="2">The sequence shown here is derived from an EMBL/GenBank/DDBJ whole genome shotgun (WGS) entry which is preliminary data.</text>
</comment>
<dbReference type="EMBL" id="JAQQXQ010000015">
    <property type="protein sequence ID" value="MDC8755886.1"/>
    <property type="molecule type" value="Genomic_DNA"/>
</dbReference>
<accession>A0ABT5JTR7</accession>
<organism evidence="2 3">
    <name type="scientific">Erythrobacter fulvus</name>
    <dbReference type="NCBI Taxonomy" id="2987523"/>
    <lineage>
        <taxon>Bacteria</taxon>
        <taxon>Pseudomonadati</taxon>
        <taxon>Pseudomonadota</taxon>
        <taxon>Alphaproteobacteria</taxon>
        <taxon>Sphingomonadales</taxon>
        <taxon>Erythrobacteraceae</taxon>
        <taxon>Erythrobacter/Porphyrobacter group</taxon>
        <taxon>Erythrobacter</taxon>
    </lineage>
</organism>
<name>A0ABT5JTR7_9SPHN</name>
<sequence>MPIDLGPDAAAGTPPQSIDLTTPSPAPADPEAEKECVVQRDAGIVAGEIVVCRSTGELSDGAWDQDDFLRRYAEVTQGTKAPDVDGTGLPFGMYPYIDIRGCFIPPCPAQPALMIDVTALPEAPPGSDADRIGRGLPPLGSAGAGRSVQASAE</sequence>
<dbReference type="RefSeq" id="WP_273679097.1">
    <property type="nucleotide sequence ID" value="NZ_JAQQXQ010000015.1"/>
</dbReference>
<protein>
    <submittedName>
        <fullName evidence="2">Uncharacterized protein</fullName>
    </submittedName>
</protein>
<feature type="compositionally biased region" description="Polar residues" evidence="1">
    <location>
        <begin position="14"/>
        <end position="23"/>
    </location>
</feature>
<gene>
    <name evidence="2" type="ORF">OIK40_14650</name>
</gene>